<dbReference type="Pfam" id="PF07714">
    <property type="entry name" value="PK_Tyr_Ser-Thr"/>
    <property type="match status" value="1"/>
</dbReference>
<evidence type="ECO:0000256" key="5">
    <source>
        <dbReference type="ARBA" id="ARBA00022777"/>
    </source>
</evidence>
<dbReference type="GO" id="GO:0004714">
    <property type="term" value="F:transmembrane receptor protein tyrosine kinase activity"/>
    <property type="evidence" value="ECO:0007669"/>
    <property type="project" value="UniProtKB-EC"/>
</dbReference>
<keyword evidence="8" id="KW-0829">Tyrosine-protein kinase</keyword>
<evidence type="ECO:0000256" key="2">
    <source>
        <dbReference type="ARBA" id="ARBA00004308"/>
    </source>
</evidence>
<dbReference type="GO" id="GO:0007169">
    <property type="term" value="P:cell surface receptor protein tyrosine kinase signaling pathway"/>
    <property type="evidence" value="ECO:0007669"/>
    <property type="project" value="TreeGrafter"/>
</dbReference>
<dbReference type="GO" id="GO:0050793">
    <property type="term" value="P:regulation of developmental process"/>
    <property type="evidence" value="ECO:0007669"/>
    <property type="project" value="UniProtKB-ARBA"/>
</dbReference>
<dbReference type="Gene3D" id="3.30.200.20">
    <property type="entry name" value="Phosphorylase Kinase, domain 1"/>
    <property type="match status" value="1"/>
</dbReference>
<dbReference type="GO" id="GO:0051897">
    <property type="term" value="P:positive regulation of phosphatidylinositol 3-kinase/protein kinase B signal transduction"/>
    <property type="evidence" value="ECO:0007669"/>
    <property type="project" value="TreeGrafter"/>
</dbReference>
<dbReference type="FunFam" id="1.10.510.10:FF:001512">
    <property type="entry name" value="Receptor tyrosine-protein kinase erbB-2"/>
    <property type="match status" value="1"/>
</dbReference>
<dbReference type="InterPro" id="IPR001245">
    <property type="entry name" value="Ser-Thr/Tyr_kinase_cat_dom"/>
</dbReference>
<keyword evidence="6 10" id="KW-0067">ATP-binding</keyword>
<name>A0A7R8XAD0_9CRUS</name>
<keyword evidence="7" id="KW-0472">Membrane</keyword>
<dbReference type="PIRSF" id="PIRSF000654">
    <property type="entry name" value="Integrin-linked_kinase"/>
    <property type="match status" value="1"/>
</dbReference>
<dbReference type="PROSITE" id="PS00107">
    <property type="entry name" value="PROTEIN_KINASE_ATP"/>
    <property type="match status" value="1"/>
</dbReference>
<dbReference type="SUPFAM" id="SSF56112">
    <property type="entry name" value="Protein kinase-like (PK-like)"/>
    <property type="match status" value="1"/>
</dbReference>
<dbReference type="EMBL" id="CAJPEV010000972">
    <property type="protein sequence ID" value="CAG0889848.1"/>
    <property type="molecule type" value="Genomic_DNA"/>
</dbReference>
<keyword evidence="5" id="KW-0418">Kinase</keyword>
<dbReference type="InterPro" id="IPR008266">
    <property type="entry name" value="Tyr_kinase_AS"/>
</dbReference>
<evidence type="ECO:0000313" key="12">
    <source>
        <dbReference type="EMBL" id="CAD7245857.1"/>
    </source>
</evidence>
<sequence length="263" mass="30306">MEEMLEGEHATLNPIYAMPFSADNLLINYKIKVIPEDDIIFDQEIGHGCFGKVFKGEYRPREEEAMTVAVKVLKDQVTKEAANDFLREVATASSFDHKNILALTGVVLPENGLPRMVFKFMPMGDLAEFLRSCSPYLKMCTFNNRNEETLSREQLHNFSHQISEGMEYLSGKHFVHRDLACRNCVVDEGLVVKISDFGLARDIYTCDYYKVEGNRLLPVRWMAPESIMYGKFTLKSDVWSYGVLLWEIFSYGKQPYYGRTNEE</sequence>
<organism evidence="12">
    <name type="scientific">Darwinula stevensoni</name>
    <dbReference type="NCBI Taxonomy" id="69355"/>
    <lineage>
        <taxon>Eukaryota</taxon>
        <taxon>Metazoa</taxon>
        <taxon>Ecdysozoa</taxon>
        <taxon>Arthropoda</taxon>
        <taxon>Crustacea</taxon>
        <taxon>Oligostraca</taxon>
        <taxon>Ostracoda</taxon>
        <taxon>Podocopa</taxon>
        <taxon>Podocopida</taxon>
        <taxon>Darwinulocopina</taxon>
        <taxon>Darwinuloidea</taxon>
        <taxon>Darwinulidae</taxon>
        <taxon>Darwinula</taxon>
    </lineage>
</organism>
<dbReference type="AlphaFoldDB" id="A0A7R8XAD0"/>
<evidence type="ECO:0000256" key="3">
    <source>
        <dbReference type="ARBA" id="ARBA00022679"/>
    </source>
</evidence>
<dbReference type="Proteomes" id="UP000677054">
    <property type="component" value="Unassembled WGS sequence"/>
</dbReference>
<protein>
    <recommendedName>
        <fullName evidence="11">Protein kinase domain-containing protein</fullName>
    </recommendedName>
</protein>
<dbReference type="EMBL" id="LR900489">
    <property type="protein sequence ID" value="CAD7245857.1"/>
    <property type="molecule type" value="Genomic_DNA"/>
</dbReference>
<feature type="binding site" evidence="10">
    <location>
        <position position="71"/>
    </location>
    <ligand>
        <name>ATP</name>
        <dbReference type="ChEBI" id="CHEBI:30616"/>
    </ligand>
</feature>
<dbReference type="PROSITE" id="PS50011">
    <property type="entry name" value="PROTEIN_KINASE_DOM"/>
    <property type="match status" value="1"/>
</dbReference>
<evidence type="ECO:0000256" key="8">
    <source>
        <dbReference type="ARBA" id="ARBA00023137"/>
    </source>
</evidence>
<dbReference type="SMART" id="SM00219">
    <property type="entry name" value="TyrKc"/>
    <property type="match status" value="1"/>
</dbReference>
<dbReference type="GO" id="GO:0043121">
    <property type="term" value="F:neurotrophin binding"/>
    <property type="evidence" value="ECO:0007669"/>
    <property type="project" value="TreeGrafter"/>
</dbReference>
<dbReference type="PROSITE" id="PS00109">
    <property type="entry name" value="PROTEIN_KINASE_TYR"/>
    <property type="match status" value="1"/>
</dbReference>
<keyword evidence="4 10" id="KW-0547">Nucleotide-binding</keyword>
<dbReference type="GO" id="GO:0005524">
    <property type="term" value="F:ATP binding"/>
    <property type="evidence" value="ECO:0007669"/>
    <property type="project" value="UniProtKB-UniRule"/>
</dbReference>
<proteinExistence type="predicted"/>
<evidence type="ECO:0000256" key="9">
    <source>
        <dbReference type="ARBA" id="ARBA00051243"/>
    </source>
</evidence>
<evidence type="ECO:0000256" key="4">
    <source>
        <dbReference type="ARBA" id="ARBA00022741"/>
    </source>
</evidence>
<dbReference type="InterPro" id="IPR011009">
    <property type="entry name" value="Kinase-like_dom_sf"/>
</dbReference>
<dbReference type="InterPro" id="IPR020635">
    <property type="entry name" value="Tyr_kinase_cat_dom"/>
</dbReference>
<feature type="non-terminal residue" evidence="12">
    <location>
        <position position="1"/>
    </location>
</feature>
<dbReference type="GO" id="GO:0012505">
    <property type="term" value="C:endomembrane system"/>
    <property type="evidence" value="ECO:0007669"/>
    <property type="project" value="UniProtKB-SubCell"/>
</dbReference>
<comment type="subcellular location">
    <subcellularLocation>
        <location evidence="2">Endomembrane system</location>
    </subcellularLocation>
    <subcellularLocation>
        <location evidence="1">Membrane</location>
        <topology evidence="1">Single-pass membrane protein</topology>
    </subcellularLocation>
</comment>
<dbReference type="PRINTS" id="PR00109">
    <property type="entry name" value="TYRKINASE"/>
</dbReference>
<feature type="domain" description="Protein kinase" evidence="11">
    <location>
        <begin position="39"/>
        <end position="263"/>
    </location>
</feature>
<evidence type="ECO:0000256" key="7">
    <source>
        <dbReference type="ARBA" id="ARBA00023136"/>
    </source>
</evidence>
<comment type="catalytic activity">
    <reaction evidence="9">
        <text>L-tyrosyl-[protein] + ATP = O-phospho-L-tyrosyl-[protein] + ADP + H(+)</text>
        <dbReference type="Rhea" id="RHEA:10596"/>
        <dbReference type="Rhea" id="RHEA-COMP:10136"/>
        <dbReference type="Rhea" id="RHEA-COMP:20101"/>
        <dbReference type="ChEBI" id="CHEBI:15378"/>
        <dbReference type="ChEBI" id="CHEBI:30616"/>
        <dbReference type="ChEBI" id="CHEBI:46858"/>
        <dbReference type="ChEBI" id="CHEBI:61978"/>
        <dbReference type="ChEBI" id="CHEBI:456216"/>
        <dbReference type="EC" id="2.7.10.1"/>
    </reaction>
</comment>
<keyword evidence="3" id="KW-0808">Transferase</keyword>
<dbReference type="PANTHER" id="PTHR24416">
    <property type="entry name" value="TYROSINE-PROTEIN KINASE RECEPTOR"/>
    <property type="match status" value="1"/>
</dbReference>
<evidence type="ECO:0000256" key="6">
    <source>
        <dbReference type="ARBA" id="ARBA00022840"/>
    </source>
</evidence>
<evidence type="ECO:0000313" key="13">
    <source>
        <dbReference type="Proteomes" id="UP000677054"/>
    </source>
</evidence>
<dbReference type="GO" id="GO:1990090">
    <property type="term" value="P:cellular response to nerve growth factor stimulus"/>
    <property type="evidence" value="ECO:0007669"/>
    <property type="project" value="TreeGrafter"/>
</dbReference>
<evidence type="ECO:0000259" key="11">
    <source>
        <dbReference type="PROSITE" id="PS50011"/>
    </source>
</evidence>
<dbReference type="GO" id="GO:0005886">
    <property type="term" value="C:plasma membrane"/>
    <property type="evidence" value="ECO:0007669"/>
    <property type="project" value="TreeGrafter"/>
</dbReference>
<accession>A0A7R8XAD0</accession>
<evidence type="ECO:0000256" key="1">
    <source>
        <dbReference type="ARBA" id="ARBA00004167"/>
    </source>
</evidence>
<gene>
    <name evidence="12" type="ORF">DSTB1V02_LOCUS5723</name>
</gene>
<dbReference type="GO" id="GO:0030182">
    <property type="term" value="P:neuron differentiation"/>
    <property type="evidence" value="ECO:0007669"/>
    <property type="project" value="UniProtKB-ARBA"/>
</dbReference>
<keyword evidence="13" id="KW-1185">Reference proteome</keyword>
<dbReference type="InterPro" id="IPR017441">
    <property type="entry name" value="Protein_kinase_ATP_BS"/>
</dbReference>
<dbReference type="GO" id="GO:0005030">
    <property type="term" value="F:neurotrophin receptor activity"/>
    <property type="evidence" value="ECO:0007669"/>
    <property type="project" value="TreeGrafter"/>
</dbReference>
<evidence type="ECO:0000256" key="10">
    <source>
        <dbReference type="PROSITE-ProRule" id="PRU10141"/>
    </source>
</evidence>
<reference evidence="12" key="1">
    <citation type="submission" date="2020-11" db="EMBL/GenBank/DDBJ databases">
        <authorList>
            <person name="Tran Van P."/>
        </authorList>
    </citation>
    <scope>NUCLEOTIDE SEQUENCE</scope>
</reference>
<dbReference type="Gene3D" id="1.10.510.10">
    <property type="entry name" value="Transferase(Phosphotransferase) domain 1"/>
    <property type="match status" value="1"/>
</dbReference>
<dbReference type="GO" id="GO:0010976">
    <property type="term" value="P:positive regulation of neuron projection development"/>
    <property type="evidence" value="ECO:0007669"/>
    <property type="project" value="TreeGrafter"/>
</dbReference>
<dbReference type="InterPro" id="IPR000719">
    <property type="entry name" value="Prot_kinase_dom"/>
</dbReference>
<dbReference type="GO" id="GO:0043235">
    <property type="term" value="C:receptor complex"/>
    <property type="evidence" value="ECO:0007669"/>
    <property type="project" value="TreeGrafter"/>
</dbReference>
<dbReference type="GO" id="GO:0048468">
    <property type="term" value="P:cell development"/>
    <property type="evidence" value="ECO:0007669"/>
    <property type="project" value="UniProtKB-ARBA"/>
</dbReference>
<dbReference type="CDD" id="cd00192">
    <property type="entry name" value="PTKc"/>
    <property type="match status" value="1"/>
</dbReference>
<dbReference type="OrthoDB" id="3256376at2759"/>
<dbReference type="InterPro" id="IPR050122">
    <property type="entry name" value="RTK"/>
</dbReference>
<dbReference type="PANTHER" id="PTHR24416:SF619">
    <property type="entry name" value="TYROSINE-PROTEIN KINASE TRANSMEMBRANE RECEPTOR ROR-LIKE PROTEIN"/>
    <property type="match status" value="1"/>
</dbReference>
<dbReference type="GO" id="GO:0030424">
    <property type="term" value="C:axon"/>
    <property type="evidence" value="ECO:0007669"/>
    <property type="project" value="TreeGrafter"/>
</dbReference>